<dbReference type="EMBL" id="WNCL01000006">
    <property type="protein sequence ID" value="MTU42608.1"/>
    <property type="molecule type" value="Genomic_DNA"/>
</dbReference>
<dbReference type="GO" id="GO:0016491">
    <property type="term" value="F:oxidoreductase activity"/>
    <property type="evidence" value="ECO:0007669"/>
    <property type="project" value="UniProtKB-KW"/>
</dbReference>
<comment type="cofactor">
    <cofactor evidence="1">
        <name>FAD</name>
        <dbReference type="ChEBI" id="CHEBI:57692"/>
    </cofactor>
</comment>
<dbReference type="RefSeq" id="WP_155167905.1">
    <property type="nucleotide sequence ID" value="NZ_WNCA01000008.1"/>
</dbReference>
<evidence type="ECO:0000256" key="2">
    <source>
        <dbReference type="ARBA" id="ARBA00022630"/>
    </source>
</evidence>
<dbReference type="AlphaFoldDB" id="A0A6I3S4M0"/>
<protein>
    <submittedName>
        <fullName evidence="6">FAD-dependent oxidoreductase</fullName>
    </submittedName>
</protein>
<evidence type="ECO:0000313" key="6">
    <source>
        <dbReference type="EMBL" id="MTU42608.1"/>
    </source>
</evidence>
<keyword evidence="3" id="KW-0274">FAD</keyword>
<dbReference type="Pfam" id="PF00890">
    <property type="entry name" value="FAD_binding_2"/>
    <property type="match status" value="1"/>
</dbReference>
<dbReference type="Gene3D" id="3.50.50.60">
    <property type="entry name" value="FAD/NAD(P)-binding domain"/>
    <property type="match status" value="1"/>
</dbReference>
<sequence>MRKTILAAVLTSVLIPGYAVALEDLHTGTVIVGRGISGLTTAILLKEHKQNVLVLEKMPFMGGTTNLAAQYFVSVGTKDQVANGKELSVPDYIKRTAKTGRNAEMLPRTTQRMFDSQKSIDWLNSLGTGLTRPVSDYQMGIADGSSLGTRLMKVLSAKVKELSIPVKMNSKVLDLIIRDGKAVGVVVENGKEKYKVFADNVVLATGGFNQNQKLISKYAPQWKGLPTTTAVGSTGDGLILAEKYGVNIKNAGEVGLNPSIHSQGGKNVSMSAARLEGGIMVNLKGERFCNDYWPDYTKMAKAMLEQPEGKSFVIIDGKSMKASKRLQSFLKSGYFVEAQTIPELAQKIGIPPENLEKTIKRYAEFVRNGKDLDFGRSINMKTDFSTPPYYASAILPGTQVSVGGVDVNDFMQCVKADGKVIPNLYAVGELTYDSGTPHGVWSGRRAAEHILSK</sequence>
<dbReference type="PANTHER" id="PTHR43400:SF7">
    <property type="entry name" value="FAD-DEPENDENT OXIDOREDUCTASE 2 FAD BINDING DOMAIN-CONTAINING PROTEIN"/>
    <property type="match status" value="1"/>
</dbReference>
<gene>
    <name evidence="6" type="ORF">GMD42_03015</name>
</gene>
<comment type="caution">
    <text evidence="6">The sequence shown here is derived from an EMBL/GenBank/DDBJ whole genome shotgun (WGS) entry which is preliminary data.</text>
</comment>
<keyword evidence="2" id="KW-0285">Flavoprotein</keyword>
<dbReference type="InterPro" id="IPR050315">
    <property type="entry name" value="FAD-oxidoreductase_2"/>
</dbReference>
<feature type="domain" description="FAD-dependent oxidoreductase 2 FAD-binding" evidence="5">
    <location>
        <begin position="30"/>
        <end position="431"/>
    </location>
</feature>
<reference evidence="6 7" key="1">
    <citation type="journal article" date="2019" name="Nat. Med.">
        <title>A library of human gut bacterial isolates paired with longitudinal multiomics data enables mechanistic microbiome research.</title>
        <authorList>
            <person name="Poyet M."/>
            <person name="Groussin M."/>
            <person name="Gibbons S.M."/>
            <person name="Avila-Pacheco J."/>
            <person name="Jiang X."/>
            <person name="Kearney S.M."/>
            <person name="Perrotta A.R."/>
            <person name="Berdy B."/>
            <person name="Zhao S."/>
            <person name="Lieberman T.D."/>
            <person name="Swanson P.K."/>
            <person name="Smith M."/>
            <person name="Roesemann S."/>
            <person name="Alexander J.E."/>
            <person name="Rich S.A."/>
            <person name="Livny J."/>
            <person name="Vlamakis H."/>
            <person name="Clish C."/>
            <person name="Bullock K."/>
            <person name="Deik A."/>
            <person name="Scott J."/>
            <person name="Pierce K.A."/>
            <person name="Xavier R.J."/>
            <person name="Alm E.J."/>
        </authorList>
    </citation>
    <scope>NUCLEOTIDE SEQUENCE [LARGE SCALE GENOMIC DNA]</scope>
    <source>
        <strain evidence="6 7">BIOML-A2</strain>
    </source>
</reference>
<dbReference type="SUPFAM" id="SSF56425">
    <property type="entry name" value="Succinate dehydrogenase/fumarate reductase flavoprotein, catalytic domain"/>
    <property type="match status" value="1"/>
</dbReference>
<keyword evidence="4" id="KW-0560">Oxidoreductase</keyword>
<organism evidence="6 7">
    <name type="scientific">Parasutterella excrementihominis</name>
    <dbReference type="NCBI Taxonomy" id="487175"/>
    <lineage>
        <taxon>Bacteria</taxon>
        <taxon>Pseudomonadati</taxon>
        <taxon>Pseudomonadota</taxon>
        <taxon>Betaproteobacteria</taxon>
        <taxon>Burkholderiales</taxon>
        <taxon>Sutterellaceae</taxon>
        <taxon>Parasutterella</taxon>
    </lineage>
</organism>
<evidence type="ECO:0000256" key="4">
    <source>
        <dbReference type="ARBA" id="ARBA00023002"/>
    </source>
</evidence>
<evidence type="ECO:0000313" key="7">
    <source>
        <dbReference type="Proteomes" id="UP000462362"/>
    </source>
</evidence>
<dbReference type="InterPro" id="IPR003953">
    <property type="entry name" value="FAD-dep_OxRdtase_2_FAD-bd"/>
</dbReference>
<name>A0A6I3S4M0_9BURK</name>
<dbReference type="InterPro" id="IPR027477">
    <property type="entry name" value="Succ_DH/fumarate_Rdtase_cat_sf"/>
</dbReference>
<proteinExistence type="predicted"/>
<evidence type="ECO:0000256" key="1">
    <source>
        <dbReference type="ARBA" id="ARBA00001974"/>
    </source>
</evidence>
<dbReference type="Gene3D" id="3.90.700.10">
    <property type="entry name" value="Succinate dehydrogenase/fumarate reductase flavoprotein, catalytic domain"/>
    <property type="match status" value="1"/>
</dbReference>
<evidence type="ECO:0000259" key="5">
    <source>
        <dbReference type="Pfam" id="PF00890"/>
    </source>
</evidence>
<dbReference type="PANTHER" id="PTHR43400">
    <property type="entry name" value="FUMARATE REDUCTASE"/>
    <property type="match status" value="1"/>
</dbReference>
<dbReference type="InterPro" id="IPR036188">
    <property type="entry name" value="FAD/NAD-bd_sf"/>
</dbReference>
<dbReference type="Proteomes" id="UP000462362">
    <property type="component" value="Unassembled WGS sequence"/>
</dbReference>
<evidence type="ECO:0000256" key="3">
    <source>
        <dbReference type="ARBA" id="ARBA00022827"/>
    </source>
</evidence>
<accession>A0A6I3S4M0</accession>
<dbReference type="SUPFAM" id="SSF51905">
    <property type="entry name" value="FAD/NAD(P)-binding domain"/>
    <property type="match status" value="1"/>
</dbReference>